<gene>
    <name evidence="2" type="ORF">SKP52_24020</name>
</gene>
<protein>
    <recommendedName>
        <fullName evidence="1">RNA polymerase sigma factor 70 region 4 type 2 domain-containing protein</fullName>
    </recommendedName>
</protein>
<keyword evidence="3" id="KW-1185">Reference proteome</keyword>
<dbReference type="HOGENOM" id="CLU_2371322_0_0_5"/>
<dbReference type="KEGG" id="sphk:SKP52_24020"/>
<sequence length="95" mass="11353">MKWHHSLSRAYWLWIRVKRYPQYARRLGADPPVLDQLDLAMDLLWPFARRVFLMHRVDELPYGVIAIAVDVDVATVERCVADALWSVRMVRREFE</sequence>
<proteinExistence type="predicted"/>
<dbReference type="GO" id="GO:0016987">
    <property type="term" value="F:sigma factor activity"/>
    <property type="evidence" value="ECO:0007669"/>
    <property type="project" value="InterPro"/>
</dbReference>
<dbReference type="InterPro" id="IPR013249">
    <property type="entry name" value="RNA_pol_sigma70_r4_t2"/>
</dbReference>
<reference evidence="2 3" key="1">
    <citation type="journal article" date="2015" name="Int. J. Syst. Evol. Microbiol.">
        <title>Description of Sphingopyxis fribergensis sp. nov. - a soil bacterium with the ability to degrade styrene and phenylacetic acid.</title>
        <authorList>
            <person name="Oelschlagel M."/>
            <person name="Ruckert C."/>
            <person name="Kalinowski J."/>
            <person name="Schmidt G."/>
            <person name="Schlomann M."/>
            <person name="Tischler D."/>
        </authorList>
    </citation>
    <scope>NUCLEOTIDE SEQUENCE [LARGE SCALE GENOMIC DNA]</scope>
    <source>
        <strain evidence="2 3">Kp5.2</strain>
        <plasmid evidence="2">pSfKp5.2</plasmid>
    </source>
</reference>
<dbReference type="InterPro" id="IPR013324">
    <property type="entry name" value="RNA_pol_sigma_r3/r4-like"/>
</dbReference>
<evidence type="ECO:0000313" key="2">
    <source>
        <dbReference type="EMBL" id="AJA11646.1"/>
    </source>
</evidence>
<evidence type="ECO:0000313" key="3">
    <source>
        <dbReference type="Proteomes" id="UP000030907"/>
    </source>
</evidence>
<dbReference type="GO" id="GO:0006352">
    <property type="term" value="P:DNA-templated transcription initiation"/>
    <property type="evidence" value="ECO:0007669"/>
    <property type="project" value="InterPro"/>
</dbReference>
<evidence type="ECO:0000259" key="1">
    <source>
        <dbReference type="Pfam" id="PF08281"/>
    </source>
</evidence>
<organism evidence="2 3">
    <name type="scientific">Sphingopyxis fribergensis</name>
    <dbReference type="NCBI Taxonomy" id="1515612"/>
    <lineage>
        <taxon>Bacteria</taxon>
        <taxon>Pseudomonadati</taxon>
        <taxon>Pseudomonadota</taxon>
        <taxon>Alphaproteobacteria</taxon>
        <taxon>Sphingomonadales</taxon>
        <taxon>Sphingomonadaceae</taxon>
        <taxon>Sphingopyxis</taxon>
    </lineage>
</organism>
<dbReference type="EMBL" id="CP009123">
    <property type="protein sequence ID" value="AJA11646.1"/>
    <property type="molecule type" value="Genomic_DNA"/>
</dbReference>
<dbReference type="Proteomes" id="UP000030907">
    <property type="component" value="Plasmid pSfKp5.2"/>
</dbReference>
<name>A0A0A7PNI5_9SPHN</name>
<dbReference type="SUPFAM" id="SSF88659">
    <property type="entry name" value="Sigma3 and sigma4 domains of RNA polymerase sigma factors"/>
    <property type="match status" value="1"/>
</dbReference>
<dbReference type="GO" id="GO:0003677">
    <property type="term" value="F:DNA binding"/>
    <property type="evidence" value="ECO:0007669"/>
    <property type="project" value="InterPro"/>
</dbReference>
<keyword evidence="2" id="KW-0614">Plasmid</keyword>
<dbReference type="AlphaFoldDB" id="A0A0A7PNI5"/>
<feature type="domain" description="RNA polymerase sigma factor 70 region 4 type 2" evidence="1">
    <location>
        <begin position="35"/>
        <end position="78"/>
    </location>
</feature>
<dbReference type="Pfam" id="PF08281">
    <property type="entry name" value="Sigma70_r4_2"/>
    <property type="match status" value="1"/>
</dbReference>
<accession>A0A0A7PNI5</accession>
<geneLocation type="plasmid" evidence="2 3">
    <name>pSfKp5.2</name>
</geneLocation>